<sequence>MRGRGIHVDSPKLVMAEKTLLIKPEAAMFRKSNTKRLPHHDISETIKPADLKFERHVPFMECRSSKSRFCKIRASRVIARG</sequence>
<dbReference type="EMBL" id="BMAU01021244">
    <property type="protein sequence ID" value="GFY04403.1"/>
    <property type="molecule type" value="Genomic_DNA"/>
</dbReference>
<evidence type="ECO:0000313" key="1">
    <source>
        <dbReference type="EMBL" id="GFY04403.1"/>
    </source>
</evidence>
<reference evidence="1" key="1">
    <citation type="submission" date="2020-08" db="EMBL/GenBank/DDBJ databases">
        <title>Multicomponent nature underlies the extraordinary mechanical properties of spider dragline silk.</title>
        <authorList>
            <person name="Kono N."/>
            <person name="Nakamura H."/>
            <person name="Mori M."/>
            <person name="Yoshida Y."/>
            <person name="Ohtoshi R."/>
            <person name="Malay A.D."/>
            <person name="Moran D.A.P."/>
            <person name="Tomita M."/>
            <person name="Numata K."/>
            <person name="Arakawa K."/>
        </authorList>
    </citation>
    <scope>NUCLEOTIDE SEQUENCE</scope>
</reference>
<accession>A0A8X6VDZ9</accession>
<comment type="caution">
    <text evidence="1">The sequence shown here is derived from an EMBL/GenBank/DDBJ whole genome shotgun (WGS) entry which is preliminary data.</text>
</comment>
<proteinExistence type="predicted"/>
<name>A0A8X6VDZ9_TRICX</name>
<protein>
    <submittedName>
        <fullName evidence="1">Uncharacterized protein</fullName>
    </submittedName>
</protein>
<dbReference type="AlphaFoldDB" id="A0A8X6VDZ9"/>
<dbReference type="Proteomes" id="UP000887159">
    <property type="component" value="Unassembled WGS sequence"/>
</dbReference>
<organism evidence="1 2">
    <name type="scientific">Trichonephila clavipes</name>
    <name type="common">Golden silk orbweaver</name>
    <name type="synonym">Nephila clavipes</name>
    <dbReference type="NCBI Taxonomy" id="2585209"/>
    <lineage>
        <taxon>Eukaryota</taxon>
        <taxon>Metazoa</taxon>
        <taxon>Ecdysozoa</taxon>
        <taxon>Arthropoda</taxon>
        <taxon>Chelicerata</taxon>
        <taxon>Arachnida</taxon>
        <taxon>Araneae</taxon>
        <taxon>Araneomorphae</taxon>
        <taxon>Entelegynae</taxon>
        <taxon>Araneoidea</taxon>
        <taxon>Nephilidae</taxon>
        <taxon>Trichonephila</taxon>
    </lineage>
</organism>
<keyword evidence="2" id="KW-1185">Reference proteome</keyword>
<gene>
    <name evidence="1" type="ORF">TNCV_4414911</name>
</gene>
<evidence type="ECO:0000313" key="2">
    <source>
        <dbReference type="Proteomes" id="UP000887159"/>
    </source>
</evidence>